<keyword evidence="2" id="KW-1185">Reference proteome</keyword>
<dbReference type="InterPro" id="IPR008312">
    <property type="entry name" value="T6SS_TssB1"/>
</dbReference>
<evidence type="ECO:0000313" key="1">
    <source>
        <dbReference type="EMBL" id="NMO19575.1"/>
    </source>
</evidence>
<accession>A0A848LNX3</accession>
<reference evidence="1 2" key="1">
    <citation type="submission" date="2020-04" db="EMBL/GenBank/DDBJ databases">
        <title>Draft genome of Pyxidicoccus fallax type strain.</title>
        <authorList>
            <person name="Whitworth D.E."/>
        </authorList>
    </citation>
    <scope>NUCLEOTIDE SEQUENCE [LARGE SCALE GENOMIC DNA]</scope>
    <source>
        <strain evidence="1 2">DSM 14698</strain>
    </source>
</reference>
<proteinExistence type="predicted"/>
<dbReference type="EMBL" id="JABBJJ010000192">
    <property type="protein sequence ID" value="NMO19575.1"/>
    <property type="molecule type" value="Genomic_DNA"/>
</dbReference>
<name>A0A848LNX3_9BACT</name>
<dbReference type="Proteomes" id="UP000518300">
    <property type="component" value="Unassembled WGS sequence"/>
</dbReference>
<feature type="non-terminal residue" evidence="1">
    <location>
        <position position="134"/>
    </location>
</feature>
<evidence type="ECO:0000313" key="2">
    <source>
        <dbReference type="Proteomes" id="UP000518300"/>
    </source>
</evidence>
<sequence length="134" mass="14137">MSQSGSSPEGARVRWLVAGAFSPAPSGRRFHLTPESFGSELARAASGLRVTVPDRLGAGDTRTVELSFDKLRAFGLADLVTTIPELRALHALRDQLNSSDPLRPLNPEEAAARVASITGAGRLPDAVAEALRPP</sequence>
<dbReference type="AlphaFoldDB" id="A0A848LNX3"/>
<comment type="caution">
    <text evidence="1">The sequence shown here is derived from an EMBL/GenBank/DDBJ whole genome shotgun (WGS) entry which is preliminary data.</text>
</comment>
<protein>
    <submittedName>
        <fullName evidence="1">Type VI secretion system contractile sheath small subunit</fullName>
    </submittedName>
</protein>
<dbReference type="Pfam" id="PF05591">
    <property type="entry name" value="T6SS_VipA"/>
    <property type="match status" value="1"/>
</dbReference>
<organism evidence="1 2">
    <name type="scientific">Pyxidicoccus fallax</name>
    <dbReference type="NCBI Taxonomy" id="394095"/>
    <lineage>
        <taxon>Bacteria</taxon>
        <taxon>Pseudomonadati</taxon>
        <taxon>Myxococcota</taxon>
        <taxon>Myxococcia</taxon>
        <taxon>Myxococcales</taxon>
        <taxon>Cystobacterineae</taxon>
        <taxon>Myxococcaceae</taxon>
        <taxon>Pyxidicoccus</taxon>
    </lineage>
</organism>
<dbReference type="RefSeq" id="WP_211194307.1">
    <property type="nucleotide sequence ID" value="NZ_JABBJJ010000192.1"/>
</dbReference>
<gene>
    <name evidence="1" type="ORF">HG543_32570</name>
</gene>